<evidence type="ECO:0000313" key="2">
    <source>
        <dbReference type="EMBL" id="NYD36792.1"/>
    </source>
</evidence>
<gene>
    <name evidence="2" type="ORF">BJ983_002894</name>
</gene>
<name>A0A7Y9DWG7_9PSEU</name>
<evidence type="ECO:0000256" key="1">
    <source>
        <dbReference type="SAM" id="MobiDB-lite"/>
    </source>
</evidence>
<dbReference type="EMBL" id="JACCBN010000001">
    <property type="protein sequence ID" value="NYD36792.1"/>
    <property type="molecule type" value="Genomic_DNA"/>
</dbReference>
<sequence>MSTTDTDQPETEPTRPTHASEVAAEHMLVTDVLGRIGENPDRAEIERVLRESIRAAGNLIPSSFARRPVEVRVAVEDEEGCEVDQTVALTRAQGGTPTVLGGTLGNLVASVLGSFYVAADGAEYGDALDAALVTLQARQ</sequence>
<protein>
    <submittedName>
        <fullName evidence="2">Uncharacterized protein</fullName>
    </submittedName>
</protein>
<reference evidence="2 3" key="1">
    <citation type="submission" date="2020-07" db="EMBL/GenBank/DDBJ databases">
        <title>Sequencing the genomes of 1000 actinobacteria strains.</title>
        <authorList>
            <person name="Klenk H.-P."/>
        </authorList>
    </citation>
    <scope>NUCLEOTIDE SEQUENCE [LARGE SCALE GENOMIC DNA]</scope>
    <source>
        <strain evidence="2 3">DSM 45772</strain>
    </source>
</reference>
<dbReference type="AlphaFoldDB" id="A0A7Y9DWG7"/>
<proteinExistence type="predicted"/>
<keyword evidence="3" id="KW-1185">Reference proteome</keyword>
<comment type="caution">
    <text evidence="2">The sequence shown here is derived from an EMBL/GenBank/DDBJ whole genome shotgun (WGS) entry which is preliminary data.</text>
</comment>
<dbReference type="Proteomes" id="UP000535890">
    <property type="component" value="Unassembled WGS sequence"/>
</dbReference>
<organism evidence="2 3">
    <name type="scientific">Actinomycetospora corticicola</name>
    <dbReference type="NCBI Taxonomy" id="663602"/>
    <lineage>
        <taxon>Bacteria</taxon>
        <taxon>Bacillati</taxon>
        <taxon>Actinomycetota</taxon>
        <taxon>Actinomycetes</taxon>
        <taxon>Pseudonocardiales</taxon>
        <taxon>Pseudonocardiaceae</taxon>
        <taxon>Actinomycetospora</taxon>
    </lineage>
</organism>
<feature type="region of interest" description="Disordered" evidence="1">
    <location>
        <begin position="1"/>
        <end position="21"/>
    </location>
</feature>
<evidence type="ECO:0000313" key="3">
    <source>
        <dbReference type="Proteomes" id="UP000535890"/>
    </source>
</evidence>
<accession>A0A7Y9DWG7</accession>
<dbReference type="RefSeq" id="WP_179794418.1">
    <property type="nucleotide sequence ID" value="NZ_BAABHP010000021.1"/>
</dbReference>